<proteinExistence type="predicted"/>
<gene>
    <name evidence="1" type="ORF">ZOSMA_372G00120</name>
</gene>
<reference evidence="2" key="1">
    <citation type="journal article" date="2016" name="Nature">
        <title>The genome of the seagrass Zostera marina reveals angiosperm adaptation to the sea.</title>
        <authorList>
            <person name="Olsen J.L."/>
            <person name="Rouze P."/>
            <person name="Verhelst B."/>
            <person name="Lin Y.-C."/>
            <person name="Bayer T."/>
            <person name="Collen J."/>
            <person name="Dattolo E."/>
            <person name="De Paoli E."/>
            <person name="Dittami S."/>
            <person name="Maumus F."/>
            <person name="Michel G."/>
            <person name="Kersting A."/>
            <person name="Lauritano C."/>
            <person name="Lohaus R."/>
            <person name="Toepel M."/>
            <person name="Tonon T."/>
            <person name="Vanneste K."/>
            <person name="Amirebrahimi M."/>
            <person name="Brakel J."/>
            <person name="Bostroem C."/>
            <person name="Chovatia M."/>
            <person name="Grimwood J."/>
            <person name="Jenkins J.W."/>
            <person name="Jueterbock A."/>
            <person name="Mraz A."/>
            <person name="Stam W.T."/>
            <person name="Tice H."/>
            <person name="Bornberg-Bauer E."/>
            <person name="Green P.J."/>
            <person name="Pearson G.A."/>
            <person name="Procaccini G."/>
            <person name="Duarte C.M."/>
            <person name="Schmutz J."/>
            <person name="Reusch T.B.H."/>
            <person name="Van de Peer Y."/>
        </authorList>
    </citation>
    <scope>NUCLEOTIDE SEQUENCE [LARGE SCALE GENOMIC DNA]</scope>
    <source>
        <strain evidence="2">cv. Finnish</strain>
    </source>
</reference>
<organism evidence="1 2">
    <name type="scientific">Zostera marina</name>
    <name type="common">Eelgrass</name>
    <dbReference type="NCBI Taxonomy" id="29655"/>
    <lineage>
        <taxon>Eukaryota</taxon>
        <taxon>Viridiplantae</taxon>
        <taxon>Streptophyta</taxon>
        <taxon>Embryophyta</taxon>
        <taxon>Tracheophyta</taxon>
        <taxon>Spermatophyta</taxon>
        <taxon>Magnoliopsida</taxon>
        <taxon>Liliopsida</taxon>
        <taxon>Zosteraceae</taxon>
        <taxon>Zostera</taxon>
    </lineage>
</organism>
<dbReference type="AlphaFoldDB" id="A0A0K9P5T7"/>
<comment type="caution">
    <text evidence="1">The sequence shown here is derived from an EMBL/GenBank/DDBJ whole genome shotgun (WGS) entry which is preliminary data.</text>
</comment>
<accession>A0A0K9P5T7</accession>
<sequence length="208" mass="24362">MVLWEITVVTAYFLGLKKTYRLALKMQRRIIGPRKHPKIRNFLRRKTRVVFDIALSVHEKIQTRDLEVRRSFGNWILRWLDKAKPSAQIRTSSPAIPPRSTTTKHNIINSTRVPQSHIQNMKTKTKTKTKISDSGRRLFSTPWSIRPKGFPNIAMMMQPPKSITAGNQYRQQYNYNSITLSTENMCRIRASQNVFRRDIAMLIHQSLK</sequence>
<dbReference type="PANTHER" id="PTHR35998:SF1">
    <property type="entry name" value="OS02G0127900 PROTEIN"/>
    <property type="match status" value="1"/>
</dbReference>
<name>A0A0K9P5T7_ZOSMR</name>
<evidence type="ECO:0000313" key="1">
    <source>
        <dbReference type="EMBL" id="KMZ64391.1"/>
    </source>
</evidence>
<dbReference type="OMA" id="GKANMNM"/>
<dbReference type="PANTHER" id="PTHR35998">
    <property type="entry name" value="OS02G0127900 PROTEIN"/>
    <property type="match status" value="1"/>
</dbReference>
<dbReference type="EMBL" id="LFYR01001158">
    <property type="protein sequence ID" value="KMZ64391.1"/>
    <property type="molecule type" value="Genomic_DNA"/>
</dbReference>
<evidence type="ECO:0000313" key="2">
    <source>
        <dbReference type="Proteomes" id="UP000036987"/>
    </source>
</evidence>
<dbReference type="Proteomes" id="UP000036987">
    <property type="component" value="Unassembled WGS sequence"/>
</dbReference>
<dbReference type="OrthoDB" id="2018352at2759"/>
<keyword evidence="2" id="KW-1185">Reference proteome</keyword>
<protein>
    <submittedName>
        <fullName evidence="1">Uncharacterized protein</fullName>
    </submittedName>
</protein>